<dbReference type="Proteomes" id="UP000008385">
    <property type="component" value="Chromosome"/>
</dbReference>
<keyword evidence="1" id="KW-1133">Transmembrane helix</keyword>
<dbReference type="Gene3D" id="1.20.120.520">
    <property type="entry name" value="nmb1532 protein domain like"/>
    <property type="match status" value="1"/>
</dbReference>
<evidence type="ECO:0000256" key="1">
    <source>
        <dbReference type="SAM" id="Phobius"/>
    </source>
</evidence>
<dbReference type="RefSeq" id="WP_013903106.1">
    <property type="nucleotide sequence ID" value="NC_015677.1"/>
</dbReference>
<keyword evidence="1" id="KW-0812">Transmembrane</keyword>
<accession>F5Y2Z8</accession>
<name>F5Y2Z8_RAMTT</name>
<reference evidence="3 4" key="2">
    <citation type="journal article" date="2011" name="PLoS ONE">
        <title>The Cyst-Dividing Bacterium Ramlibacter tataouinensis TTB310 Genome Reveals a Well-Stocked Toolbox for Adaptation to a Desert Environment.</title>
        <authorList>
            <person name="De Luca G."/>
            <person name="Barakat M."/>
            <person name="Ortet P."/>
            <person name="Fochesato S."/>
            <person name="Jourlin-Castelli C."/>
            <person name="Ansaldi M."/>
            <person name="Py B."/>
            <person name="Fichant G."/>
            <person name="Coutinho P.M."/>
            <person name="Voulhoux R."/>
            <person name="Bastien O."/>
            <person name="Marechal E."/>
            <person name="Henrissat B."/>
            <person name="Quentin Y."/>
            <person name="Noirot P."/>
            <person name="Filloux A."/>
            <person name="Mejean V."/>
            <person name="Dubow M.S."/>
            <person name="Barras F."/>
            <person name="Barbe V."/>
            <person name="Weissenbach J."/>
            <person name="Mihalcescu I."/>
            <person name="Vermeglio A."/>
            <person name="Achouak W."/>
            <person name="Heulin T."/>
        </authorList>
    </citation>
    <scope>NUCLEOTIDE SEQUENCE [LARGE SCALE GENOMIC DNA]</scope>
    <source>
        <strain evidence="4">ATCC BAA-407 / DSM 14655 / LMG 21543 / TTB310</strain>
    </source>
</reference>
<dbReference type="Pfam" id="PF01814">
    <property type="entry name" value="Hemerythrin"/>
    <property type="match status" value="1"/>
</dbReference>
<feature type="transmembrane region" description="Helical" evidence="1">
    <location>
        <begin position="164"/>
        <end position="184"/>
    </location>
</feature>
<evidence type="ECO:0000313" key="4">
    <source>
        <dbReference type="Proteomes" id="UP000008385"/>
    </source>
</evidence>
<protein>
    <recommendedName>
        <fullName evidence="2">Hemerythrin-like domain-containing protein</fullName>
    </recommendedName>
</protein>
<organism evidence="3 4">
    <name type="scientific">Ramlibacter tataouinensis (strain ATCC BAA-407 / DSM 14655 / LMG 21543 / TTB310)</name>
    <dbReference type="NCBI Taxonomy" id="365046"/>
    <lineage>
        <taxon>Bacteria</taxon>
        <taxon>Pseudomonadati</taxon>
        <taxon>Pseudomonadota</taxon>
        <taxon>Betaproteobacteria</taxon>
        <taxon>Burkholderiales</taxon>
        <taxon>Comamonadaceae</taxon>
        <taxon>Ramlibacter</taxon>
    </lineage>
</organism>
<dbReference type="PANTHER" id="PTHR35585:SF1">
    <property type="entry name" value="HHE DOMAIN PROTEIN (AFU_ORTHOLOGUE AFUA_4G00730)"/>
    <property type="match status" value="1"/>
</dbReference>
<evidence type="ECO:0000313" key="3">
    <source>
        <dbReference type="EMBL" id="AEG94878.1"/>
    </source>
</evidence>
<dbReference type="OrthoDB" id="5512987at2"/>
<dbReference type="PATRIC" id="fig|365046.3.peg.3856"/>
<gene>
    <name evidence="3" type="ordered locus">Rta_37630</name>
</gene>
<dbReference type="PANTHER" id="PTHR35585">
    <property type="entry name" value="HHE DOMAIN PROTEIN (AFU_ORTHOLOGUE AFUA_4G00730)"/>
    <property type="match status" value="1"/>
</dbReference>
<dbReference type="EMBL" id="CP000245">
    <property type="protein sequence ID" value="AEG94878.1"/>
    <property type="molecule type" value="Genomic_DNA"/>
</dbReference>
<dbReference type="KEGG" id="rta:Rta_37630"/>
<dbReference type="HOGENOM" id="CLU_079417_6_0_4"/>
<keyword evidence="4" id="KW-1185">Reference proteome</keyword>
<evidence type="ECO:0000259" key="2">
    <source>
        <dbReference type="Pfam" id="PF01814"/>
    </source>
</evidence>
<proteinExistence type="predicted"/>
<dbReference type="eggNOG" id="COG5592">
    <property type="taxonomic scope" value="Bacteria"/>
</dbReference>
<dbReference type="InterPro" id="IPR012312">
    <property type="entry name" value="Hemerythrin-like"/>
</dbReference>
<dbReference type="AlphaFoldDB" id="F5Y2Z8"/>
<keyword evidence="1" id="KW-0472">Membrane</keyword>
<sequence>MTTVLDRLSPYATNMIRMDHTHVLATFHQYKTTSAPRVKQGLAGTICLALEIHAQLEEEIFYPALRAVTDNEALRKAVPEHNEMKRLIAQLRAMQPTDARYDDTLMELMRDVMHHVADEETTILPEAERLLQDRLGELGRKMTQRRLALLAPRSGRLAADMARAMPASSMALVAGVVAGGLLLGNRLARRV</sequence>
<dbReference type="STRING" id="365046.Rta_37630"/>
<feature type="domain" description="Hemerythrin-like" evidence="2">
    <location>
        <begin position="13"/>
        <end position="126"/>
    </location>
</feature>
<reference evidence="4" key="1">
    <citation type="submission" date="2006-01" db="EMBL/GenBank/DDBJ databases">
        <title>Genome of the cyst-dividing bacterium Ramlibacter tataouinensis.</title>
        <authorList>
            <person name="Barakat M."/>
            <person name="Ortet P."/>
            <person name="De Luca G."/>
            <person name="Jourlin-Castelli C."/>
            <person name="Ansaldi M."/>
            <person name="Py B."/>
            <person name="Fichant G."/>
            <person name="Coutinho P."/>
            <person name="Voulhoux R."/>
            <person name="Bastien O."/>
            <person name="Roy S."/>
            <person name="Marechal E."/>
            <person name="Henrissat B."/>
            <person name="Quentin Y."/>
            <person name="Noirot P."/>
            <person name="Filloux A."/>
            <person name="Mejean V."/>
            <person name="DuBow M."/>
            <person name="Barras F."/>
            <person name="Heulin T."/>
        </authorList>
    </citation>
    <scope>NUCLEOTIDE SEQUENCE [LARGE SCALE GENOMIC DNA]</scope>
    <source>
        <strain evidence="4">ATCC BAA-407 / DSM 14655 / LMG 21543 / TTB310</strain>
    </source>
</reference>